<evidence type="ECO:0000313" key="3">
    <source>
        <dbReference type="Proteomes" id="UP000193303"/>
    </source>
</evidence>
<keyword evidence="1" id="KW-0472">Membrane</keyword>
<dbReference type="Proteomes" id="UP000193303">
    <property type="component" value="Unassembled WGS sequence"/>
</dbReference>
<accession>A0A1X3DGT3</accession>
<keyword evidence="1" id="KW-0812">Transmembrane</keyword>
<reference evidence="3" key="1">
    <citation type="submission" date="2017-01" db="EMBL/GenBank/DDBJ databases">
        <authorList>
            <person name="Mah S.A."/>
            <person name="Swanson W.J."/>
            <person name="Moy G.W."/>
            <person name="Vacquier V.D."/>
        </authorList>
    </citation>
    <scope>NUCLEOTIDE SEQUENCE [LARGE SCALE GENOMIC DNA]</scope>
    <source>
        <strain evidence="3">124861</strain>
    </source>
</reference>
<dbReference type="STRING" id="1931275.BV914_01935"/>
<feature type="transmembrane region" description="Helical" evidence="1">
    <location>
        <begin position="158"/>
        <end position="176"/>
    </location>
</feature>
<feature type="transmembrane region" description="Helical" evidence="1">
    <location>
        <begin position="89"/>
        <end position="115"/>
    </location>
</feature>
<evidence type="ECO:0000256" key="1">
    <source>
        <dbReference type="SAM" id="Phobius"/>
    </source>
</evidence>
<protein>
    <submittedName>
        <fullName evidence="2">Uncharacterized protein</fullName>
    </submittedName>
</protein>
<proteinExistence type="predicted"/>
<organism evidence="2 3">
    <name type="scientific">Neisseria dumasiana</name>
    <dbReference type="NCBI Taxonomy" id="1931275"/>
    <lineage>
        <taxon>Bacteria</taxon>
        <taxon>Pseudomonadati</taxon>
        <taxon>Pseudomonadota</taxon>
        <taxon>Betaproteobacteria</taxon>
        <taxon>Neisseriales</taxon>
        <taxon>Neisseriaceae</taxon>
        <taxon>Neisseria</taxon>
    </lineage>
</organism>
<name>A0A1X3DGT3_9NEIS</name>
<feature type="transmembrane region" description="Helical" evidence="1">
    <location>
        <begin position="121"/>
        <end position="138"/>
    </location>
</feature>
<dbReference type="AlphaFoldDB" id="A0A1X3DGT3"/>
<feature type="transmembrane region" description="Helical" evidence="1">
    <location>
        <begin position="55"/>
        <end position="77"/>
    </location>
</feature>
<evidence type="ECO:0000313" key="2">
    <source>
        <dbReference type="EMBL" id="OSI19110.1"/>
    </source>
</evidence>
<sequence length="245" mass="28796">MMIRSLNKIIQSSVSMAFLGITSWATAYCYGWGQALFYGYPWWHVSKGPDNVARSLFYVCITSIILAIGYGLGYVLLRVVKQSRWFENIGFLRIFILLSVLFFPIVIGFYLFAGYMPIKVLWVYLGVSLMFSAVFHRIGNRIRIDMSLIRHKEHYSPFFTVFIFLYFTVLAFSIGYTRPYFRTTYDKMMYENKPYYILASSSDVYIMGEKICNNHEFVFFNHTTLKGYKINVVEMPKYFANDFDL</sequence>
<gene>
    <name evidence="2" type="ORF">BV912_08860</name>
</gene>
<keyword evidence="1" id="KW-1133">Transmembrane helix</keyword>
<comment type="caution">
    <text evidence="2">The sequence shown here is derived from an EMBL/GenBank/DDBJ whole genome shotgun (WGS) entry which is preliminary data.</text>
</comment>
<dbReference type="EMBL" id="MTAB01000020">
    <property type="protein sequence ID" value="OSI19110.1"/>
    <property type="molecule type" value="Genomic_DNA"/>
</dbReference>